<evidence type="ECO:0000256" key="1">
    <source>
        <dbReference type="SAM" id="Phobius"/>
    </source>
</evidence>
<reference evidence="2 3" key="1">
    <citation type="submission" date="2019-08" db="EMBL/GenBank/DDBJ databases">
        <title>Arthrobacter sp. nov., isolated from plateau pika and Tibetan wild ass.</title>
        <authorList>
            <person name="Ge Y."/>
        </authorList>
    </citation>
    <scope>NUCLEOTIDE SEQUENCE [LARGE SCALE GENOMIC DNA]</scope>
    <source>
        <strain evidence="2 3">785</strain>
    </source>
</reference>
<keyword evidence="1" id="KW-0472">Membrane</keyword>
<accession>A0A5N6MTI9</accession>
<feature type="transmembrane region" description="Helical" evidence="1">
    <location>
        <begin position="136"/>
        <end position="159"/>
    </location>
</feature>
<evidence type="ECO:0000313" key="3">
    <source>
        <dbReference type="Proteomes" id="UP000326852"/>
    </source>
</evidence>
<dbReference type="AlphaFoldDB" id="A0A5N6MTI9"/>
<feature type="transmembrane region" description="Helical" evidence="1">
    <location>
        <begin position="266"/>
        <end position="286"/>
    </location>
</feature>
<feature type="transmembrane region" description="Helical" evidence="1">
    <location>
        <begin position="171"/>
        <end position="195"/>
    </location>
</feature>
<dbReference type="RefSeq" id="WP_152271651.1">
    <property type="nucleotide sequence ID" value="NZ_VTFX01000001.1"/>
</dbReference>
<proteinExistence type="predicted"/>
<name>A0A5N6MTI9_9MICC</name>
<organism evidence="2 3">
    <name type="scientific">Arthrobacter yangruifuii</name>
    <dbReference type="NCBI Taxonomy" id="2606616"/>
    <lineage>
        <taxon>Bacteria</taxon>
        <taxon>Bacillati</taxon>
        <taxon>Actinomycetota</taxon>
        <taxon>Actinomycetes</taxon>
        <taxon>Micrococcales</taxon>
        <taxon>Micrococcaceae</taxon>
        <taxon>Arthrobacter</taxon>
    </lineage>
</organism>
<dbReference type="Proteomes" id="UP000326852">
    <property type="component" value="Unassembled WGS sequence"/>
</dbReference>
<dbReference type="EMBL" id="VTFX01000001">
    <property type="protein sequence ID" value="KAD4060535.1"/>
    <property type="molecule type" value="Genomic_DNA"/>
</dbReference>
<keyword evidence="1" id="KW-0812">Transmembrane</keyword>
<evidence type="ECO:0008006" key="4">
    <source>
        <dbReference type="Google" id="ProtNLM"/>
    </source>
</evidence>
<sequence>MMSFMGRPDKRPRPASFLLFPAIAYAGTILAFFRVPPLTARTLWAEDGQVFLHEYLDQGPGLLNPYDGYLHLLPRFIVAVVTPVFGIEAYSLAVTVACSIVLGLVAAFTFYCGSAVTENPAVRLGWASIPVLVAPGALETMANLANLHWYLLWLAPWVLMKPPSGPGQKVLLAASALVIGLSEIQAALFLPLLLFRLRDRSLWWAKAALAAGAACQFYTLWRFPRISGGTGEPGDLLSIIYGYFLNTCAALFYGNSHAVREHVQDFGALPIVLSAVPFALAVFALARFGDRMQRTTGAVWLLASGALWTAAVVINPAPYFYYSQLDSPGSWAGFFLSRYSTLPSMFLLALIPLLVARPSGNGAAPGRVPAFLRSSRFRWGVLGAFIVLQAVHYFPTDAARSSGPLWAEQVRSARQSCDADPTLESVQLLEAPEGWAATLRCEDL</sequence>
<comment type="caution">
    <text evidence="2">The sequence shown here is derived from an EMBL/GenBank/DDBJ whole genome shotgun (WGS) entry which is preliminary data.</text>
</comment>
<feature type="transmembrane region" description="Helical" evidence="1">
    <location>
        <begin position="377"/>
        <end position="395"/>
    </location>
</feature>
<keyword evidence="3" id="KW-1185">Reference proteome</keyword>
<feature type="transmembrane region" description="Helical" evidence="1">
    <location>
        <begin position="298"/>
        <end position="322"/>
    </location>
</feature>
<feature type="transmembrane region" description="Helical" evidence="1">
    <location>
        <begin position="334"/>
        <end position="356"/>
    </location>
</feature>
<keyword evidence="1" id="KW-1133">Transmembrane helix</keyword>
<gene>
    <name evidence="2" type="ORF">GD627_05770</name>
</gene>
<protein>
    <recommendedName>
        <fullName evidence="4">DUF2029 domain-containing protein</fullName>
    </recommendedName>
</protein>
<feature type="transmembrane region" description="Helical" evidence="1">
    <location>
        <begin position="201"/>
        <end position="221"/>
    </location>
</feature>
<evidence type="ECO:0000313" key="2">
    <source>
        <dbReference type="EMBL" id="KAD4060535.1"/>
    </source>
</evidence>
<feature type="transmembrane region" description="Helical" evidence="1">
    <location>
        <begin position="94"/>
        <end position="116"/>
    </location>
</feature>